<dbReference type="PROSITE" id="PS00798">
    <property type="entry name" value="ALDOKETO_REDUCTASE_1"/>
    <property type="match status" value="1"/>
</dbReference>
<dbReference type="PROSITE" id="PS00062">
    <property type="entry name" value="ALDOKETO_REDUCTASE_2"/>
    <property type="match status" value="1"/>
</dbReference>
<comment type="caution">
    <text evidence="2">The sequence shown here is derived from an EMBL/GenBank/DDBJ whole genome shotgun (WGS) entry which is preliminary data.</text>
</comment>
<sequence length="276" mass="31275">MMIPTVTLHNGVRMPILGLGVWKVTEKEQLKNAIKAALDAGYRAIDTAAVYGNETEVGEAIRESGVPREELFITTKVWNSDQGYETTLAAFEVSLQKLGLDYVDLYLVHWPVKGKYVDTYRALEKLYEDGRVRAIGVSNFHIHHLEDVMTNAKVKPMVNQIELHPKLAQTEIRAFCREHGIAVEAWSPLMQGGEIFENEVIAQLAEKYGKTPAQIVLRWDVQSGIITIPKSVTPERILENSQIFDFMISDQDMKRIDALNENKRVGTNPEKYDTME</sequence>
<dbReference type="PROSITE" id="PS00063">
    <property type="entry name" value="ALDOKETO_REDUCTASE_3"/>
    <property type="match status" value="1"/>
</dbReference>
<dbReference type="InterPro" id="IPR036812">
    <property type="entry name" value="NAD(P)_OxRdtase_dom_sf"/>
</dbReference>
<dbReference type="InterPro" id="IPR020471">
    <property type="entry name" value="AKR"/>
</dbReference>
<dbReference type="PANTHER" id="PTHR43827:SF1">
    <property type="entry name" value="2,5-DIKETO-D-GLUCONIC ACID REDUCTASE"/>
    <property type="match status" value="1"/>
</dbReference>
<dbReference type="CDD" id="cd19157">
    <property type="entry name" value="AKR_AKR5G1-3"/>
    <property type="match status" value="1"/>
</dbReference>
<gene>
    <name evidence="2" type="ORF">P6P90_05415</name>
</gene>
<name>A0ABT6H1Z6_9BACI</name>
<dbReference type="InterPro" id="IPR023210">
    <property type="entry name" value="NADP_OxRdtase_dom"/>
</dbReference>
<evidence type="ECO:0000313" key="2">
    <source>
        <dbReference type="EMBL" id="MDG5753436.1"/>
    </source>
</evidence>
<protein>
    <submittedName>
        <fullName evidence="2">Aldo/keto reductase</fullName>
    </submittedName>
</protein>
<organism evidence="2 3">
    <name type="scientific">Ectobacillus antri</name>
    <dbReference type="NCBI Taxonomy" id="2486280"/>
    <lineage>
        <taxon>Bacteria</taxon>
        <taxon>Bacillati</taxon>
        <taxon>Bacillota</taxon>
        <taxon>Bacilli</taxon>
        <taxon>Bacillales</taxon>
        <taxon>Bacillaceae</taxon>
        <taxon>Ectobacillus</taxon>
    </lineage>
</organism>
<dbReference type="PIRSF" id="PIRSF000097">
    <property type="entry name" value="AKR"/>
    <property type="match status" value="1"/>
</dbReference>
<dbReference type="InterPro" id="IPR018170">
    <property type="entry name" value="Aldo/ket_reductase_CS"/>
</dbReference>
<dbReference type="EMBL" id="JARULN010000002">
    <property type="protein sequence ID" value="MDG5753436.1"/>
    <property type="molecule type" value="Genomic_DNA"/>
</dbReference>
<keyword evidence="3" id="KW-1185">Reference proteome</keyword>
<evidence type="ECO:0000313" key="3">
    <source>
        <dbReference type="Proteomes" id="UP001218246"/>
    </source>
</evidence>
<feature type="domain" description="NADP-dependent oxidoreductase" evidence="1">
    <location>
        <begin position="17"/>
        <end position="261"/>
    </location>
</feature>
<proteinExistence type="predicted"/>
<dbReference type="PRINTS" id="PR00069">
    <property type="entry name" value="ALDKETRDTASE"/>
</dbReference>
<accession>A0ABT6H1Z6</accession>
<dbReference type="SUPFAM" id="SSF51430">
    <property type="entry name" value="NAD(P)-linked oxidoreductase"/>
    <property type="match status" value="1"/>
</dbReference>
<dbReference type="InterPro" id="IPR044500">
    <property type="entry name" value="AKR5G"/>
</dbReference>
<dbReference type="Pfam" id="PF00248">
    <property type="entry name" value="Aldo_ket_red"/>
    <property type="match status" value="1"/>
</dbReference>
<dbReference type="PANTHER" id="PTHR43827">
    <property type="entry name" value="2,5-DIKETO-D-GLUCONIC ACID REDUCTASE"/>
    <property type="match status" value="1"/>
</dbReference>
<dbReference type="Gene3D" id="3.20.20.100">
    <property type="entry name" value="NADP-dependent oxidoreductase domain"/>
    <property type="match status" value="1"/>
</dbReference>
<dbReference type="RefSeq" id="WP_124563560.1">
    <property type="nucleotide sequence ID" value="NZ_JARRRY010000001.1"/>
</dbReference>
<dbReference type="Proteomes" id="UP001218246">
    <property type="component" value="Unassembled WGS sequence"/>
</dbReference>
<evidence type="ECO:0000259" key="1">
    <source>
        <dbReference type="Pfam" id="PF00248"/>
    </source>
</evidence>
<reference evidence="2 3" key="1">
    <citation type="submission" date="2023-04" db="EMBL/GenBank/DDBJ databases">
        <title>Ectobacillus antri isolated from activated sludge.</title>
        <authorList>
            <person name="Yan P."/>
            <person name="Liu X."/>
        </authorList>
    </citation>
    <scope>NUCLEOTIDE SEQUENCE [LARGE SCALE GENOMIC DNA]</scope>
    <source>
        <strain evidence="2 3">C18H</strain>
    </source>
</reference>